<proteinExistence type="predicted"/>
<comment type="caution">
    <text evidence="1">The sequence shown here is derived from an EMBL/GenBank/DDBJ whole genome shotgun (WGS) entry which is preliminary data.</text>
</comment>
<name>A0A4U1CWU8_9SPHI</name>
<organism evidence="1 2">
    <name type="scientific">Pedobacter polaris</name>
    <dbReference type="NCBI Taxonomy" id="2571273"/>
    <lineage>
        <taxon>Bacteria</taxon>
        <taxon>Pseudomonadati</taxon>
        <taxon>Bacteroidota</taxon>
        <taxon>Sphingobacteriia</taxon>
        <taxon>Sphingobacteriales</taxon>
        <taxon>Sphingobacteriaceae</taxon>
        <taxon>Pedobacter</taxon>
    </lineage>
</organism>
<dbReference type="Proteomes" id="UP000309488">
    <property type="component" value="Unassembled WGS sequence"/>
</dbReference>
<evidence type="ECO:0000313" key="1">
    <source>
        <dbReference type="EMBL" id="TKC12760.1"/>
    </source>
</evidence>
<evidence type="ECO:0000313" key="2">
    <source>
        <dbReference type="Proteomes" id="UP000309488"/>
    </source>
</evidence>
<dbReference type="EMBL" id="SWBR01000001">
    <property type="protein sequence ID" value="TKC12760.1"/>
    <property type="molecule type" value="Genomic_DNA"/>
</dbReference>
<gene>
    <name evidence="1" type="ORF">FA048_03840</name>
</gene>
<dbReference type="OrthoDB" id="9779622at2"/>
<accession>A0A4U1CWU8</accession>
<dbReference type="AlphaFoldDB" id="A0A4U1CWU8"/>
<keyword evidence="2" id="KW-1185">Reference proteome</keyword>
<protein>
    <submittedName>
        <fullName evidence="1">Uncharacterized protein</fullName>
    </submittedName>
</protein>
<sequence length="216" mass="24314">MKKISFSLLLVLTIVNYGCNTNETNQNPPQQGEIVDQFRPRKLEQDTVENTTPTLTEEEKLIKEGWDKASINNGIMPDCYNYTPKYGNLDNELAVTVGGGTDVAVKVMSLSSDRCIRYIYINSGNTYSIKNIPEGTYYLKIAYGRNWFTRTLNGICEGKFLANALYEKGEDTLDFNRQVTNEGYNIPSFSLRLDVTSGSTDNTFNSNGISEEDFNN</sequence>
<reference evidence="1 2" key="1">
    <citation type="submission" date="2019-04" db="EMBL/GenBank/DDBJ databases">
        <title>Pedobacter sp. RP-3-22 sp. nov., isolated from Arctic soil.</title>
        <authorList>
            <person name="Dahal R.H."/>
            <person name="Kim D.-U."/>
        </authorList>
    </citation>
    <scope>NUCLEOTIDE SEQUENCE [LARGE SCALE GENOMIC DNA]</scope>
    <source>
        <strain evidence="1 2">RP-3-22</strain>
    </source>
</reference>
<dbReference type="RefSeq" id="WP_136838884.1">
    <property type="nucleotide sequence ID" value="NZ_SWBR01000001.1"/>
</dbReference>